<dbReference type="InterPro" id="IPR001525">
    <property type="entry name" value="C5_MeTfrase"/>
</dbReference>
<feature type="region of interest" description="Disordered" evidence="9">
    <location>
        <begin position="248"/>
        <end position="268"/>
    </location>
</feature>
<dbReference type="GO" id="GO:0044027">
    <property type="term" value="P:negative regulation of gene expression via chromosomal CpG island methylation"/>
    <property type="evidence" value="ECO:0007669"/>
    <property type="project" value="TreeGrafter"/>
</dbReference>
<evidence type="ECO:0000256" key="8">
    <source>
        <dbReference type="RuleBase" id="RU000417"/>
    </source>
</evidence>
<dbReference type="Pfam" id="PF00145">
    <property type="entry name" value="DNA_methylase"/>
    <property type="match status" value="1"/>
</dbReference>
<evidence type="ECO:0000256" key="1">
    <source>
        <dbReference type="ARBA" id="ARBA00022603"/>
    </source>
</evidence>
<dbReference type="InterPro" id="IPR050390">
    <property type="entry name" value="C5-Methyltransferase"/>
</dbReference>
<dbReference type="EMBL" id="MTKS01000139">
    <property type="protein sequence ID" value="RWX51423.1"/>
    <property type="molecule type" value="Genomic_DNA"/>
</dbReference>
<comment type="similarity">
    <text evidence="6 7">Belongs to the class I-like SAM-binding methyltransferase superfamily. C5-methyltransferase family.</text>
</comment>
<dbReference type="InterPro" id="IPR031303">
    <property type="entry name" value="C5_meth_CS"/>
</dbReference>
<comment type="caution">
    <text evidence="10">The sequence shown here is derived from an EMBL/GenBank/DDBJ whole genome shotgun (WGS) entry which is preliminary data.</text>
</comment>
<reference evidence="10 11" key="1">
    <citation type="submission" date="2017-01" db="EMBL/GenBank/DDBJ databases">
        <title>The cable genome- insights into the physiology and evolution of filamentous bacteria capable of sulfide oxidation via long distance electron transfer.</title>
        <authorList>
            <person name="Schreiber L."/>
            <person name="Bjerg J.T."/>
            <person name="Boggild A."/>
            <person name="Van De Vossenberg J."/>
            <person name="Meysman F."/>
            <person name="Nielsen L.P."/>
            <person name="Schramm A."/>
            <person name="Kjeldsen K.U."/>
        </authorList>
    </citation>
    <scope>NUCLEOTIDE SEQUENCE [LARGE SCALE GENOMIC DNA]</scope>
    <source>
        <strain evidence="10">A5</strain>
    </source>
</reference>
<dbReference type="Gene3D" id="3.40.50.150">
    <property type="entry name" value="Vaccinia Virus protein VP39"/>
    <property type="match status" value="1"/>
</dbReference>
<dbReference type="AlphaFoldDB" id="A0A444JEC7"/>
<evidence type="ECO:0000256" key="5">
    <source>
        <dbReference type="ARBA" id="ARBA00047422"/>
    </source>
</evidence>
<dbReference type="PROSITE" id="PS51679">
    <property type="entry name" value="SAM_MT_C5"/>
    <property type="match status" value="1"/>
</dbReference>
<dbReference type="GO" id="GO:0003886">
    <property type="term" value="F:DNA (cytosine-5-)-methyltransferase activity"/>
    <property type="evidence" value="ECO:0007669"/>
    <property type="project" value="UniProtKB-EC"/>
</dbReference>
<evidence type="ECO:0000313" key="10">
    <source>
        <dbReference type="EMBL" id="RWX51423.1"/>
    </source>
</evidence>
<evidence type="ECO:0000256" key="3">
    <source>
        <dbReference type="ARBA" id="ARBA00022691"/>
    </source>
</evidence>
<dbReference type="PANTHER" id="PTHR10629">
    <property type="entry name" value="CYTOSINE-SPECIFIC METHYLTRANSFERASE"/>
    <property type="match status" value="1"/>
</dbReference>
<protein>
    <recommendedName>
        <fullName evidence="8">Cytosine-specific methyltransferase</fullName>
        <ecNumber evidence="8">2.1.1.37</ecNumber>
    </recommendedName>
</protein>
<evidence type="ECO:0000256" key="2">
    <source>
        <dbReference type="ARBA" id="ARBA00022679"/>
    </source>
</evidence>
<dbReference type="EC" id="2.1.1.37" evidence="8"/>
<dbReference type="GO" id="GO:0003677">
    <property type="term" value="F:DNA binding"/>
    <property type="evidence" value="ECO:0007669"/>
    <property type="project" value="TreeGrafter"/>
</dbReference>
<keyword evidence="4" id="KW-0680">Restriction system</keyword>
<dbReference type="Gene3D" id="3.90.120.10">
    <property type="entry name" value="DNA Methylase, subunit A, domain 2"/>
    <property type="match status" value="1"/>
</dbReference>
<dbReference type="PROSITE" id="PS00094">
    <property type="entry name" value="C5_MTASE_1"/>
    <property type="match status" value="1"/>
</dbReference>
<dbReference type="SUPFAM" id="SSF53335">
    <property type="entry name" value="S-adenosyl-L-methionine-dependent methyltransferases"/>
    <property type="match status" value="1"/>
</dbReference>
<dbReference type="InterPro" id="IPR029063">
    <property type="entry name" value="SAM-dependent_MTases_sf"/>
</dbReference>
<keyword evidence="1 6" id="KW-0489">Methyltransferase</keyword>
<dbReference type="InterPro" id="IPR018117">
    <property type="entry name" value="C5_DNA_meth_AS"/>
</dbReference>
<keyword evidence="3 6" id="KW-0949">S-adenosyl-L-methionine</keyword>
<evidence type="ECO:0000256" key="9">
    <source>
        <dbReference type="SAM" id="MobiDB-lite"/>
    </source>
</evidence>
<keyword evidence="2 6" id="KW-0808">Transferase</keyword>
<keyword evidence="11" id="KW-1185">Reference proteome</keyword>
<proteinExistence type="inferred from homology"/>
<dbReference type="PROSITE" id="PS00095">
    <property type="entry name" value="C5_MTASE_2"/>
    <property type="match status" value="1"/>
</dbReference>
<dbReference type="PANTHER" id="PTHR10629:SF52">
    <property type="entry name" value="DNA (CYTOSINE-5)-METHYLTRANSFERASE 1"/>
    <property type="match status" value="1"/>
</dbReference>
<dbReference type="Proteomes" id="UP000288892">
    <property type="component" value="Unassembled WGS sequence"/>
</dbReference>
<dbReference type="PRINTS" id="PR00105">
    <property type="entry name" value="C5METTRFRASE"/>
</dbReference>
<dbReference type="NCBIfam" id="TIGR00675">
    <property type="entry name" value="dcm"/>
    <property type="match status" value="1"/>
</dbReference>
<evidence type="ECO:0000256" key="4">
    <source>
        <dbReference type="ARBA" id="ARBA00022747"/>
    </source>
</evidence>
<feature type="active site" evidence="6">
    <location>
        <position position="111"/>
    </location>
</feature>
<evidence type="ECO:0000313" key="11">
    <source>
        <dbReference type="Proteomes" id="UP000288892"/>
    </source>
</evidence>
<name>A0A444JEC7_9BACT</name>
<evidence type="ECO:0000256" key="6">
    <source>
        <dbReference type="PROSITE-ProRule" id="PRU01016"/>
    </source>
</evidence>
<dbReference type="GO" id="GO:0032259">
    <property type="term" value="P:methylation"/>
    <property type="evidence" value="ECO:0007669"/>
    <property type="project" value="UniProtKB-KW"/>
</dbReference>
<evidence type="ECO:0000256" key="7">
    <source>
        <dbReference type="RuleBase" id="RU000416"/>
    </source>
</evidence>
<comment type="catalytic activity">
    <reaction evidence="5 8">
        <text>a 2'-deoxycytidine in DNA + S-adenosyl-L-methionine = a 5-methyl-2'-deoxycytidine in DNA + S-adenosyl-L-homocysteine + H(+)</text>
        <dbReference type="Rhea" id="RHEA:13681"/>
        <dbReference type="Rhea" id="RHEA-COMP:11369"/>
        <dbReference type="Rhea" id="RHEA-COMP:11370"/>
        <dbReference type="ChEBI" id="CHEBI:15378"/>
        <dbReference type="ChEBI" id="CHEBI:57856"/>
        <dbReference type="ChEBI" id="CHEBI:59789"/>
        <dbReference type="ChEBI" id="CHEBI:85452"/>
        <dbReference type="ChEBI" id="CHEBI:85454"/>
        <dbReference type="EC" id="2.1.1.37"/>
    </reaction>
</comment>
<accession>A0A444JEC7</accession>
<organism evidence="10 11">
    <name type="scientific">Candidatus Electrothrix marina</name>
    <dbReference type="NCBI Taxonomy" id="1859130"/>
    <lineage>
        <taxon>Bacteria</taxon>
        <taxon>Pseudomonadati</taxon>
        <taxon>Thermodesulfobacteriota</taxon>
        <taxon>Desulfobulbia</taxon>
        <taxon>Desulfobulbales</taxon>
        <taxon>Desulfobulbaceae</taxon>
        <taxon>Candidatus Electrothrix</taxon>
    </lineage>
</organism>
<gene>
    <name evidence="10" type="ORF">VU01_11392</name>
</gene>
<sequence>MSSDRLKSTLLLREDERSYRTRCSGTLLKETPQRYRLIDLFAGAGGMSLGFSESFGQPFQSVWANDFNTFCVDTYNENFGPHCVVGDLAEILKDDQISIPRADVVIGGPPCQGFSLLNKKRADDPRKELWRPFLQVVEQCGASVFVMENVPQLLGTSEHEELIGIAKSLGFKVHHEKLTAADYGVPQTRTRAFIIGCNFTDPSILFPPRKTHFNPNGKSKQLLLPFEKQEFLSSSQQWKTVRDAIKDLPPPEGTEIRETAPPLDLHFGRNPTELSRKRYRAIPEEGMNRFDLQRVAPELTPKCWVRKKSGGTDLFGRLWWDRPSVTIRTEFFKPEKGRYLHPEQHRPITHREAARFQSFPDSFRFTGSKIEIAKQIGNAVPPLLAARVADIVRVLLDNRADT</sequence>
<dbReference type="GO" id="GO:0009307">
    <property type="term" value="P:DNA restriction-modification system"/>
    <property type="evidence" value="ECO:0007669"/>
    <property type="project" value="UniProtKB-KW"/>
</dbReference>